<name>A0A6A6AH66_9PLEO</name>
<feature type="transmembrane region" description="Helical" evidence="8">
    <location>
        <begin position="475"/>
        <end position="498"/>
    </location>
</feature>
<dbReference type="EMBL" id="ML977503">
    <property type="protein sequence ID" value="KAF2131150.1"/>
    <property type="molecule type" value="Genomic_DNA"/>
</dbReference>
<evidence type="ECO:0000256" key="6">
    <source>
        <dbReference type="ARBA" id="ARBA00023136"/>
    </source>
</evidence>
<dbReference type="InterPro" id="IPR040241">
    <property type="entry name" value="TRP_Flc/Pkd2-like"/>
</dbReference>
<dbReference type="PANTHER" id="PTHR31145:SF7">
    <property type="entry name" value="TRP-LIKE ION CHANNEL"/>
    <property type="match status" value="1"/>
</dbReference>
<dbReference type="GO" id="GO:0009272">
    <property type="term" value="P:fungal-type cell wall biogenesis"/>
    <property type="evidence" value="ECO:0007669"/>
    <property type="project" value="TreeGrafter"/>
</dbReference>
<accession>A0A6A6AH66</accession>
<dbReference type="GO" id="GO:0016020">
    <property type="term" value="C:membrane"/>
    <property type="evidence" value="ECO:0007669"/>
    <property type="project" value="UniProtKB-SubCell"/>
</dbReference>
<dbReference type="InterPro" id="IPR032800">
    <property type="entry name" value="TRP_N"/>
</dbReference>
<evidence type="ECO:0000256" key="4">
    <source>
        <dbReference type="ARBA" id="ARBA00022729"/>
    </source>
</evidence>
<evidence type="ECO:0000256" key="9">
    <source>
        <dbReference type="SAM" id="SignalP"/>
    </source>
</evidence>
<feature type="region of interest" description="Disordered" evidence="7">
    <location>
        <begin position="837"/>
        <end position="897"/>
    </location>
</feature>
<protein>
    <submittedName>
        <fullName evidence="11">TRP-domain-containing protein</fullName>
    </submittedName>
</protein>
<dbReference type="AlphaFoldDB" id="A0A6A6AH66"/>
<feature type="chain" id="PRO_5025457579" evidence="9">
    <location>
        <begin position="29"/>
        <end position="897"/>
    </location>
</feature>
<evidence type="ECO:0000256" key="7">
    <source>
        <dbReference type="SAM" id="MobiDB-lite"/>
    </source>
</evidence>
<feature type="transmembrane region" description="Helical" evidence="8">
    <location>
        <begin position="640"/>
        <end position="658"/>
    </location>
</feature>
<dbReference type="OrthoDB" id="5377623at2759"/>
<keyword evidence="3 8" id="KW-0812">Transmembrane</keyword>
<feature type="domain" description="ML-like" evidence="10">
    <location>
        <begin position="51"/>
        <end position="192"/>
    </location>
</feature>
<sequence length="897" mass="100451">MADMLFSSPRPSLSLWLVTATLLGTTLAAEPQYVAAKIGGKRFRVRDDRQPSLFTTDFGDCLGRSVIDVARFNAAYYKDNNTVLFHLGGHAALTNESIMMSIGVYAYGQTHFSLLFDPCKANIWSACPVEAHTPIEVAGIIPVSPADVSGIPDIALSIPDFEGEAILRIFSNSTQSEIACFAAQITNGNTFSHPVAVGSVLGVVTSIAVLSSFATVVYGDNIRLMRKHYAHSVSVLVVFAVWHHIFYSGALPMNWPSVLVAFRSNYAWAGGMIYSDHMQSTINTFVVSGKRNISRVHGTEIGVADTNPDERYNIDKRRDFPEAFIIPTWGDQDEKKTYDRRFMSTPVKQERMGASNGFKFHGQLVKPGLPLPGNYSGFAGTLAHERIPASSAFLTGFIWFLILITCVASSVVALKLILEGLSRMKLLKHNRLAMFRAHYLGFAAAAVLRTLFIGFFVMMFLTMSQFSYLASPEPVAIACVVFLTMLVGLGGLVGYACFYKLKVGDYVSEPDRLIVQKGKAFGFIPWYFFSRESRSPRSEDKTYVCSMRWWKTWTVLEEKSIHEDEDYTMKFGWLASRFRRTRWWFFVIWLVYEFIRACFHAGTAVKPMVQVLGLMAVEIIAFASMICLRPFEGQRSNVIVVYFLGFSKVSTVALSATFDAQFNLPRIPATVVGVLIIVIHGLLTIVTVIFVFVGAVTSYMSVMRNREEMRPKGWNSIRRKYFEHVDFRLLDLPRPSPIPPKPILERPQEPYFNVRAVKRLAKVEDEDIEFMQEICSDLSTTELLLSRQNTDGVRDPFLQRGRADSVQSQRSYSSLPRGARLHRASWSTHNLAQSYPAGRRRTMSNSMVYTPDGLNCPSSKALPRSDTQFGSLEDPARQPSPLTPDNSQPRTPSSAGR</sequence>
<feature type="transmembrane region" description="Helical" evidence="8">
    <location>
        <begin position="229"/>
        <end position="247"/>
    </location>
</feature>
<dbReference type="GeneID" id="54403002"/>
<dbReference type="SMART" id="SM01320">
    <property type="entry name" value="TRP_N"/>
    <property type="match status" value="1"/>
</dbReference>
<feature type="compositionally biased region" description="Polar residues" evidence="7">
    <location>
        <begin position="805"/>
        <end position="814"/>
    </location>
</feature>
<feature type="transmembrane region" description="Helical" evidence="8">
    <location>
        <begin position="195"/>
        <end position="217"/>
    </location>
</feature>
<dbReference type="InterPro" id="IPR010308">
    <property type="entry name" value="TRP_C"/>
</dbReference>
<organism evidence="11 12">
    <name type="scientific">Dothidotthia symphoricarpi CBS 119687</name>
    <dbReference type="NCBI Taxonomy" id="1392245"/>
    <lineage>
        <taxon>Eukaryota</taxon>
        <taxon>Fungi</taxon>
        <taxon>Dikarya</taxon>
        <taxon>Ascomycota</taxon>
        <taxon>Pezizomycotina</taxon>
        <taxon>Dothideomycetes</taxon>
        <taxon>Pleosporomycetidae</taxon>
        <taxon>Pleosporales</taxon>
        <taxon>Dothidotthiaceae</taxon>
        <taxon>Dothidotthia</taxon>
    </lineage>
</organism>
<reference evidence="11" key="1">
    <citation type="journal article" date="2020" name="Stud. Mycol.">
        <title>101 Dothideomycetes genomes: a test case for predicting lifestyles and emergence of pathogens.</title>
        <authorList>
            <person name="Haridas S."/>
            <person name="Albert R."/>
            <person name="Binder M."/>
            <person name="Bloem J."/>
            <person name="Labutti K."/>
            <person name="Salamov A."/>
            <person name="Andreopoulos B."/>
            <person name="Baker S."/>
            <person name="Barry K."/>
            <person name="Bills G."/>
            <person name="Bluhm B."/>
            <person name="Cannon C."/>
            <person name="Castanera R."/>
            <person name="Culley D."/>
            <person name="Daum C."/>
            <person name="Ezra D."/>
            <person name="Gonzalez J."/>
            <person name="Henrissat B."/>
            <person name="Kuo A."/>
            <person name="Liang C."/>
            <person name="Lipzen A."/>
            <person name="Lutzoni F."/>
            <person name="Magnuson J."/>
            <person name="Mondo S."/>
            <person name="Nolan M."/>
            <person name="Ohm R."/>
            <person name="Pangilinan J."/>
            <person name="Park H.-J."/>
            <person name="Ramirez L."/>
            <person name="Alfaro M."/>
            <person name="Sun H."/>
            <person name="Tritt A."/>
            <person name="Yoshinaga Y."/>
            <person name="Zwiers L.-H."/>
            <person name="Turgeon B."/>
            <person name="Goodwin S."/>
            <person name="Spatafora J."/>
            <person name="Crous P."/>
            <person name="Grigoriev I."/>
        </authorList>
    </citation>
    <scope>NUCLEOTIDE SEQUENCE</scope>
    <source>
        <strain evidence="11">CBS 119687</strain>
    </source>
</reference>
<dbReference type="RefSeq" id="XP_033525537.1">
    <property type="nucleotide sequence ID" value="XM_033662570.1"/>
</dbReference>
<feature type="signal peptide" evidence="9">
    <location>
        <begin position="1"/>
        <end position="28"/>
    </location>
</feature>
<gene>
    <name evidence="11" type="ORF">P153DRAFT_211908</name>
</gene>
<evidence type="ECO:0000256" key="3">
    <source>
        <dbReference type="ARBA" id="ARBA00022692"/>
    </source>
</evidence>
<feature type="transmembrane region" description="Helical" evidence="8">
    <location>
        <begin position="397"/>
        <end position="418"/>
    </location>
</feature>
<comment type="similarity">
    <text evidence="2">Belongs to the transient receptor potential (TRP) ion channel family.</text>
</comment>
<feature type="transmembrane region" description="Helical" evidence="8">
    <location>
        <begin position="583"/>
        <end position="602"/>
    </location>
</feature>
<feature type="transmembrane region" description="Helical" evidence="8">
    <location>
        <begin position="439"/>
        <end position="463"/>
    </location>
</feature>
<dbReference type="GO" id="GO:0055085">
    <property type="term" value="P:transmembrane transport"/>
    <property type="evidence" value="ECO:0007669"/>
    <property type="project" value="TreeGrafter"/>
</dbReference>
<dbReference type="PANTHER" id="PTHR31145">
    <property type="entry name" value="INTEGRAL MEMBRANE PROTEIN (AFU_ORTHOLOGUE AFUA_7G01610)"/>
    <property type="match status" value="1"/>
</dbReference>
<evidence type="ECO:0000256" key="5">
    <source>
        <dbReference type="ARBA" id="ARBA00022989"/>
    </source>
</evidence>
<dbReference type="Proteomes" id="UP000799771">
    <property type="component" value="Unassembled WGS sequence"/>
</dbReference>
<evidence type="ECO:0000256" key="8">
    <source>
        <dbReference type="SAM" id="Phobius"/>
    </source>
</evidence>
<evidence type="ECO:0000313" key="12">
    <source>
        <dbReference type="Proteomes" id="UP000799771"/>
    </source>
</evidence>
<feature type="compositionally biased region" description="Polar residues" evidence="7">
    <location>
        <begin position="883"/>
        <end position="897"/>
    </location>
</feature>
<evidence type="ECO:0000256" key="1">
    <source>
        <dbReference type="ARBA" id="ARBA00004141"/>
    </source>
</evidence>
<keyword evidence="5 8" id="KW-1133">Transmembrane helix</keyword>
<feature type="transmembrane region" description="Helical" evidence="8">
    <location>
        <begin position="670"/>
        <end position="702"/>
    </location>
</feature>
<feature type="transmembrane region" description="Helical" evidence="8">
    <location>
        <begin position="608"/>
        <end position="628"/>
    </location>
</feature>
<evidence type="ECO:0000259" key="10">
    <source>
        <dbReference type="SMART" id="SM01320"/>
    </source>
</evidence>
<keyword evidence="6 8" id="KW-0472">Membrane</keyword>
<dbReference type="Pfam" id="PF14558">
    <property type="entry name" value="TRP_N"/>
    <property type="match status" value="1"/>
</dbReference>
<comment type="subcellular location">
    <subcellularLocation>
        <location evidence="1">Membrane</location>
        <topology evidence="1">Multi-pass membrane protein</topology>
    </subcellularLocation>
</comment>
<evidence type="ECO:0000313" key="11">
    <source>
        <dbReference type="EMBL" id="KAF2131150.1"/>
    </source>
</evidence>
<dbReference type="Pfam" id="PF06011">
    <property type="entry name" value="TRP"/>
    <property type="match status" value="1"/>
</dbReference>
<keyword evidence="4 9" id="KW-0732">Signal</keyword>
<keyword evidence="12" id="KW-1185">Reference proteome</keyword>
<proteinExistence type="inferred from homology"/>
<evidence type="ECO:0000256" key="2">
    <source>
        <dbReference type="ARBA" id="ARBA00010642"/>
    </source>
</evidence>
<feature type="region of interest" description="Disordered" evidence="7">
    <location>
        <begin position="793"/>
        <end position="819"/>
    </location>
</feature>